<feature type="domain" description="Glycosyltransferase subfamily 4-like N-terminal" evidence="1">
    <location>
        <begin position="21"/>
        <end position="133"/>
    </location>
</feature>
<dbReference type="Pfam" id="PF13439">
    <property type="entry name" value="Glyco_transf_4"/>
    <property type="match status" value="1"/>
</dbReference>
<comment type="caution">
    <text evidence="2">The sequence shown here is derived from an EMBL/GenBank/DDBJ whole genome shotgun (WGS) entry which is preliminary data.</text>
</comment>
<dbReference type="AlphaFoldDB" id="A0A8T4LHM3"/>
<reference evidence="2" key="1">
    <citation type="submission" date="2021-03" db="EMBL/GenBank/DDBJ databases">
        <authorList>
            <person name="Jaffe A."/>
        </authorList>
    </citation>
    <scope>NUCLEOTIDE SEQUENCE</scope>
    <source>
        <strain evidence="2">RIFCSPLOWO2_01_FULL_58_19</strain>
    </source>
</reference>
<proteinExistence type="predicted"/>
<sequence>MKVCYIATTTHLSSALSEGIGSTTHTYHLARELREQGNDLVVVSERWDSDKGVEELNGLRVYRLFRGGVVSAKKIKQSPVAWLGLVLKPLSNLWLAWRVSRIAEKEGCDVLLERAQSGIGGLVSWSTGKPLVMEVIDNLFSRASLARAKRVFAYTDRFFDEDTRKKVELVSAGVDLAVFRPRKTRICYDACYVGSFKEWDGLEDLMEAIDLARKQKPSLVVALVGDGPRREAIQALIKEKGLEKNVAWLGRKGLEETAETISASCLGLAPYNVSRSRKGEFKKHGYYFSPLKVLEYMACGKAVVATDYALVAGLLPKGNALAGEGDAAALAEGLLGLLASDDRYAVEQRNLLAVRRFSWKRLAEKINDALEAARE</sequence>
<dbReference type="Proteomes" id="UP000678237">
    <property type="component" value="Unassembled WGS sequence"/>
</dbReference>
<evidence type="ECO:0000313" key="2">
    <source>
        <dbReference type="EMBL" id="MBS3062745.1"/>
    </source>
</evidence>
<organism evidence="2 3">
    <name type="scientific">Candidatus Iainarchaeum sp</name>
    <dbReference type="NCBI Taxonomy" id="3101447"/>
    <lineage>
        <taxon>Archaea</taxon>
        <taxon>Candidatus Iainarchaeota</taxon>
        <taxon>Candidatus Iainarchaeia</taxon>
        <taxon>Candidatus Iainarchaeales</taxon>
        <taxon>Candidatus Iainarchaeaceae</taxon>
        <taxon>Candidatus Iainarchaeum</taxon>
    </lineage>
</organism>
<keyword evidence="2" id="KW-0808">Transferase</keyword>
<protein>
    <submittedName>
        <fullName evidence="2">Glycosyltransferase</fullName>
        <ecNumber evidence="2">2.4.-.-</ecNumber>
    </submittedName>
</protein>
<dbReference type="EC" id="2.4.-.-" evidence="2"/>
<name>A0A8T4LHM3_9ARCH</name>
<dbReference type="Gene3D" id="3.40.50.2000">
    <property type="entry name" value="Glycogen Phosphorylase B"/>
    <property type="match status" value="2"/>
</dbReference>
<reference evidence="2" key="2">
    <citation type="submission" date="2021-05" db="EMBL/GenBank/DDBJ databases">
        <title>Protein family content uncovers lineage relationships and bacterial pathway maintenance mechanisms in DPANN archaea.</title>
        <authorList>
            <person name="Castelle C.J."/>
            <person name="Meheust R."/>
            <person name="Jaffe A.L."/>
            <person name="Seitz K."/>
            <person name="Gong X."/>
            <person name="Baker B.J."/>
            <person name="Banfield J.F."/>
        </authorList>
    </citation>
    <scope>NUCLEOTIDE SEQUENCE</scope>
    <source>
        <strain evidence="2">RIFCSPLOWO2_01_FULL_58_19</strain>
    </source>
</reference>
<dbReference type="GO" id="GO:0016757">
    <property type="term" value="F:glycosyltransferase activity"/>
    <property type="evidence" value="ECO:0007669"/>
    <property type="project" value="UniProtKB-KW"/>
</dbReference>
<keyword evidence="2" id="KW-0328">Glycosyltransferase</keyword>
<evidence type="ECO:0000259" key="1">
    <source>
        <dbReference type="Pfam" id="PF13439"/>
    </source>
</evidence>
<dbReference type="EMBL" id="JAGVWE010000002">
    <property type="protein sequence ID" value="MBS3062745.1"/>
    <property type="molecule type" value="Genomic_DNA"/>
</dbReference>
<dbReference type="InterPro" id="IPR028098">
    <property type="entry name" value="Glyco_trans_4-like_N"/>
</dbReference>
<accession>A0A8T4LHM3</accession>
<dbReference type="SUPFAM" id="SSF53756">
    <property type="entry name" value="UDP-Glycosyltransferase/glycogen phosphorylase"/>
    <property type="match status" value="1"/>
</dbReference>
<evidence type="ECO:0000313" key="3">
    <source>
        <dbReference type="Proteomes" id="UP000678237"/>
    </source>
</evidence>
<dbReference type="Pfam" id="PF13692">
    <property type="entry name" value="Glyco_trans_1_4"/>
    <property type="match status" value="1"/>
</dbReference>
<gene>
    <name evidence="2" type="ORF">J4203_02645</name>
</gene>
<dbReference type="PANTHER" id="PTHR12526">
    <property type="entry name" value="GLYCOSYLTRANSFERASE"/>
    <property type="match status" value="1"/>
</dbReference>